<organism evidence="2 3">
    <name type="scientific">Lacinutrix iliipiscaria</name>
    <dbReference type="NCBI Taxonomy" id="1230532"/>
    <lineage>
        <taxon>Bacteria</taxon>
        <taxon>Pseudomonadati</taxon>
        <taxon>Bacteroidota</taxon>
        <taxon>Flavobacteriia</taxon>
        <taxon>Flavobacteriales</taxon>
        <taxon>Flavobacteriaceae</taxon>
        <taxon>Lacinutrix</taxon>
    </lineage>
</organism>
<name>A0ABW5WNK3_9FLAO</name>
<gene>
    <name evidence="2" type="ORF">ACFS5M_09210</name>
</gene>
<evidence type="ECO:0000256" key="1">
    <source>
        <dbReference type="SAM" id="Phobius"/>
    </source>
</evidence>
<feature type="transmembrane region" description="Helical" evidence="1">
    <location>
        <begin position="12"/>
        <end position="42"/>
    </location>
</feature>
<evidence type="ECO:0000313" key="2">
    <source>
        <dbReference type="EMBL" id="MFD2823846.1"/>
    </source>
</evidence>
<protein>
    <submittedName>
        <fullName evidence="2">Uncharacterized protein</fullName>
    </submittedName>
</protein>
<dbReference type="Proteomes" id="UP001597533">
    <property type="component" value="Unassembled WGS sequence"/>
</dbReference>
<accession>A0ABW5WNK3</accession>
<feature type="transmembrane region" description="Helical" evidence="1">
    <location>
        <begin position="49"/>
        <end position="74"/>
    </location>
</feature>
<sequence>MNTLKQHISEAYLFIAIIYYWSLTSIAINWYAITLLIILGLLIITKNKILGMTIGIILILINFYLFLALASELFEFKTFNSNAKQLLGFGVLFLGLNLLFSTILLYKYAKAPSIKRINILNKSDL</sequence>
<keyword evidence="1" id="KW-1133">Transmembrane helix</keyword>
<feature type="transmembrane region" description="Helical" evidence="1">
    <location>
        <begin position="86"/>
        <end position="106"/>
    </location>
</feature>
<dbReference type="RefSeq" id="WP_183488110.1">
    <property type="nucleotide sequence ID" value="NZ_JBHUOV010000002.1"/>
</dbReference>
<keyword evidence="1" id="KW-0812">Transmembrane</keyword>
<dbReference type="EMBL" id="JBHUOV010000002">
    <property type="protein sequence ID" value="MFD2823846.1"/>
    <property type="molecule type" value="Genomic_DNA"/>
</dbReference>
<keyword evidence="1" id="KW-0472">Membrane</keyword>
<comment type="caution">
    <text evidence="2">The sequence shown here is derived from an EMBL/GenBank/DDBJ whole genome shotgun (WGS) entry which is preliminary data.</text>
</comment>
<proteinExistence type="predicted"/>
<reference evidence="3" key="1">
    <citation type="journal article" date="2019" name="Int. J. Syst. Evol. Microbiol.">
        <title>The Global Catalogue of Microorganisms (GCM) 10K type strain sequencing project: providing services to taxonomists for standard genome sequencing and annotation.</title>
        <authorList>
            <consortium name="The Broad Institute Genomics Platform"/>
            <consortium name="The Broad Institute Genome Sequencing Center for Infectious Disease"/>
            <person name="Wu L."/>
            <person name="Ma J."/>
        </authorList>
    </citation>
    <scope>NUCLEOTIDE SEQUENCE [LARGE SCALE GENOMIC DNA]</scope>
    <source>
        <strain evidence="3">KCTC 32141</strain>
    </source>
</reference>
<evidence type="ECO:0000313" key="3">
    <source>
        <dbReference type="Proteomes" id="UP001597533"/>
    </source>
</evidence>
<keyword evidence="3" id="KW-1185">Reference proteome</keyword>